<evidence type="ECO:0000313" key="2">
    <source>
        <dbReference type="EMBL" id="JAC27454.1"/>
    </source>
</evidence>
<evidence type="ECO:0000256" key="1">
    <source>
        <dbReference type="SAM" id="SignalP"/>
    </source>
</evidence>
<organism evidence="2">
    <name type="scientific">Amblyomma triste</name>
    <name type="common">Neotropical tick</name>
    <dbReference type="NCBI Taxonomy" id="251400"/>
    <lineage>
        <taxon>Eukaryota</taxon>
        <taxon>Metazoa</taxon>
        <taxon>Ecdysozoa</taxon>
        <taxon>Arthropoda</taxon>
        <taxon>Chelicerata</taxon>
        <taxon>Arachnida</taxon>
        <taxon>Acari</taxon>
        <taxon>Parasitiformes</taxon>
        <taxon>Ixodida</taxon>
        <taxon>Ixodoidea</taxon>
        <taxon>Ixodidae</taxon>
        <taxon>Amblyomminae</taxon>
        <taxon>Amblyomma</taxon>
    </lineage>
</organism>
<sequence>MRVVGLFLYFVLEAPPLACRARPLLHRQLICKGLPVYCFTLGQPRISQTASNCNLHFTSFSVNVRCAEGLESPYQPLRSMVVA</sequence>
<keyword evidence="1" id="KW-0732">Signal</keyword>
<feature type="signal peptide" evidence="1">
    <location>
        <begin position="1"/>
        <end position="21"/>
    </location>
</feature>
<dbReference type="AlphaFoldDB" id="A0A023G167"/>
<proteinExistence type="evidence at transcript level"/>
<reference evidence="2" key="1">
    <citation type="submission" date="2014-03" db="EMBL/GenBank/DDBJ databases">
        <title>The sialotranscriptome of Amblyomma triste, Amblyomma parvum and Amblyomma cajennense ticks, uncovered by 454-based RNA-seq.</title>
        <authorList>
            <person name="Garcia G.R."/>
            <person name="Gardinassi L.G."/>
            <person name="Ribeiro J.M."/>
            <person name="Anatriello E."/>
            <person name="Ferreira B.R."/>
            <person name="Moreira H.N."/>
            <person name="Mafra C."/>
            <person name="Olegario M.M."/>
            <person name="Szabo P.J."/>
            <person name="Miranda-Santos I.K."/>
            <person name="Maruyama S.R."/>
        </authorList>
    </citation>
    <scope>NUCLEOTIDE SEQUENCE</scope>
    <source>
        <strain evidence="2">Mato Grasso do Sul</strain>
        <tissue evidence="2">Salivary glands</tissue>
    </source>
</reference>
<name>A0A023G167_AMBTT</name>
<accession>A0A023G167</accession>
<feature type="chain" id="PRO_5001520402" evidence="1">
    <location>
        <begin position="22"/>
        <end position="83"/>
    </location>
</feature>
<protein>
    <submittedName>
        <fullName evidence="2">Putative secreted protein</fullName>
    </submittedName>
</protein>
<dbReference type="EMBL" id="GBBM01007964">
    <property type="protein sequence ID" value="JAC27454.1"/>
    <property type="molecule type" value="mRNA"/>
</dbReference>